<evidence type="ECO:0000256" key="14">
    <source>
        <dbReference type="ARBA" id="ARBA00047682"/>
    </source>
</evidence>
<evidence type="ECO:0000256" key="8">
    <source>
        <dbReference type="ARBA" id="ARBA00022827"/>
    </source>
</evidence>
<evidence type="ECO:0000256" key="7">
    <source>
        <dbReference type="ARBA" id="ARBA00022787"/>
    </source>
</evidence>
<dbReference type="GO" id="GO:0006696">
    <property type="term" value="P:ergosterol biosynthetic process"/>
    <property type="evidence" value="ECO:0007669"/>
    <property type="project" value="TreeGrafter"/>
</dbReference>
<dbReference type="GO" id="GO:0090524">
    <property type="term" value="F:cytochrome-b5 reductase activity, acting on NADH"/>
    <property type="evidence" value="ECO:0007669"/>
    <property type="project" value="UniProtKB-EC"/>
</dbReference>
<feature type="binding site" evidence="15">
    <location>
        <position position="118"/>
    </location>
    <ligand>
        <name>FAD</name>
        <dbReference type="ChEBI" id="CHEBI:57692"/>
    </ligand>
</feature>
<feature type="binding site" evidence="15">
    <location>
        <position position="128"/>
    </location>
    <ligand>
        <name>FAD</name>
        <dbReference type="ChEBI" id="CHEBI:57692"/>
    </ligand>
</feature>
<evidence type="ECO:0000256" key="16">
    <source>
        <dbReference type="SAM" id="Phobius"/>
    </source>
</evidence>
<evidence type="ECO:0000256" key="10">
    <source>
        <dbReference type="ARBA" id="ARBA00023002"/>
    </source>
</evidence>
<sequence length="299" mass="33239">MPFLAKISNPRYLVPIVGVAAASIGLAYHYSTLTKISNESGITFKGDNEWVDLKLIKAIPLTHNTKHLIFKLKSEDDISGLVTASCLLTKFVTAKGNNVIRPYTPVSDPEQKGTIEFVIKKYEGGKMSSHIFDLKENETLSFKGPVVKWKYEPNQFKSVALIAGGTGITPIYQLLHEITKNPADKTKVSLIFGNVSTDDVLIKQEIDEIANKHKDQVKVTYFVDKKKDDEQWEGEVGYITKQFLEKELDKPSNEVKIFVCGPPGLYQAISGPKVSPTDQGELTGALAELGYSKEHVFKF</sequence>
<comment type="catalytic activity">
    <reaction evidence="14">
        <text>2 Fe(III)-[cytochrome b5] + NADH = 2 Fe(II)-[cytochrome b5] + NAD(+) + H(+)</text>
        <dbReference type="Rhea" id="RHEA:46680"/>
        <dbReference type="Rhea" id="RHEA-COMP:10438"/>
        <dbReference type="Rhea" id="RHEA-COMP:10439"/>
        <dbReference type="ChEBI" id="CHEBI:15378"/>
        <dbReference type="ChEBI" id="CHEBI:29033"/>
        <dbReference type="ChEBI" id="CHEBI:29034"/>
        <dbReference type="ChEBI" id="CHEBI:57540"/>
        <dbReference type="ChEBI" id="CHEBI:57945"/>
        <dbReference type="EC" id="1.6.2.2"/>
    </reaction>
</comment>
<keyword evidence="13 16" id="KW-0472">Membrane</keyword>
<dbReference type="InterPro" id="IPR001433">
    <property type="entry name" value="OxRdtase_FAD/NAD-bd"/>
</dbReference>
<reference evidence="18 19" key="1">
    <citation type="journal article" date="2021" name="DNA Res.">
        <title>Genome analysis of Candida subhashii reveals its hybrid nature and dual mitochondrial genome conformations.</title>
        <authorList>
            <person name="Mixao V."/>
            <person name="Hegedusova E."/>
            <person name="Saus E."/>
            <person name="Pryszcz L.P."/>
            <person name="Cillingova A."/>
            <person name="Nosek J."/>
            <person name="Gabaldon T."/>
        </authorList>
    </citation>
    <scope>NUCLEOTIDE SEQUENCE [LARGE SCALE GENOMIC DNA]</scope>
    <source>
        <strain evidence="18 19">CBS 10753</strain>
    </source>
</reference>
<organism evidence="18 19">
    <name type="scientific">[Candida] subhashii</name>
    <dbReference type="NCBI Taxonomy" id="561895"/>
    <lineage>
        <taxon>Eukaryota</taxon>
        <taxon>Fungi</taxon>
        <taxon>Dikarya</taxon>
        <taxon>Ascomycota</taxon>
        <taxon>Saccharomycotina</taxon>
        <taxon>Pichiomycetes</taxon>
        <taxon>Debaryomycetaceae</taxon>
        <taxon>Spathaspora</taxon>
    </lineage>
</organism>
<dbReference type="CDD" id="cd06183">
    <property type="entry name" value="cyt_b5_reduct_like"/>
    <property type="match status" value="1"/>
</dbReference>
<evidence type="ECO:0000256" key="12">
    <source>
        <dbReference type="ARBA" id="ARBA00023128"/>
    </source>
</evidence>
<evidence type="ECO:0000256" key="13">
    <source>
        <dbReference type="ARBA" id="ARBA00023136"/>
    </source>
</evidence>
<feature type="domain" description="FAD-binding FR-type" evidence="17">
    <location>
        <begin position="48"/>
        <end position="152"/>
    </location>
</feature>
<gene>
    <name evidence="18" type="ORF">J8A68_002590</name>
</gene>
<dbReference type="InterPro" id="IPR017927">
    <property type="entry name" value="FAD-bd_FR_type"/>
</dbReference>
<keyword evidence="12" id="KW-0496">Mitochondrion</keyword>
<dbReference type="PANTHER" id="PTHR19370:SF171">
    <property type="entry name" value="NADH-CYTOCHROME B5 REDUCTASE 2"/>
    <property type="match status" value="1"/>
</dbReference>
<dbReference type="GeneID" id="73469391"/>
<keyword evidence="5 15" id="KW-0285">Flavoprotein</keyword>
<dbReference type="PROSITE" id="PS51384">
    <property type="entry name" value="FAD_FR"/>
    <property type="match status" value="1"/>
</dbReference>
<name>A0A8J5UQ08_9ASCO</name>
<feature type="binding site" evidence="15">
    <location>
        <position position="120"/>
    </location>
    <ligand>
        <name>FAD</name>
        <dbReference type="ChEBI" id="CHEBI:57692"/>
    </ligand>
</feature>
<evidence type="ECO:0000313" key="18">
    <source>
        <dbReference type="EMBL" id="KAG7663902.1"/>
    </source>
</evidence>
<protein>
    <recommendedName>
        <fullName evidence="4">cytochrome-b5 reductase</fullName>
        <ecNumber evidence="4">1.6.2.2</ecNumber>
    </recommendedName>
</protein>
<feature type="binding site" evidence="15">
    <location>
        <position position="101"/>
    </location>
    <ligand>
        <name>FAD</name>
        <dbReference type="ChEBI" id="CHEBI:57692"/>
    </ligand>
</feature>
<evidence type="ECO:0000256" key="2">
    <source>
        <dbReference type="ARBA" id="ARBA00004572"/>
    </source>
</evidence>
<evidence type="ECO:0000259" key="17">
    <source>
        <dbReference type="PROSITE" id="PS51384"/>
    </source>
</evidence>
<evidence type="ECO:0000256" key="4">
    <source>
        <dbReference type="ARBA" id="ARBA00012011"/>
    </source>
</evidence>
<evidence type="ECO:0000313" key="19">
    <source>
        <dbReference type="Proteomes" id="UP000694255"/>
    </source>
</evidence>
<comment type="subcellular location">
    <subcellularLocation>
        <location evidence="2">Mitochondrion outer membrane</location>
        <topology evidence="2">Single-pass membrane protein</topology>
    </subcellularLocation>
</comment>
<dbReference type="PANTHER" id="PTHR19370">
    <property type="entry name" value="NADH-CYTOCHROME B5 REDUCTASE"/>
    <property type="match status" value="1"/>
</dbReference>
<evidence type="ECO:0000256" key="3">
    <source>
        <dbReference type="ARBA" id="ARBA00006105"/>
    </source>
</evidence>
<evidence type="ECO:0000256" key="9">
    <source>
        <dbReference type="ARBA" id="ARBA00022989"/>
    </source>
</evidence>
<keyword evidence="6 16" id="KW-0812">Transmembrane</keyword>
<evidence type="ECO:0000256" key="15">
    <source>
        <dbReference type="PIRSR" id="PIRSR601834-1"/>
    </source>
</evidence>
<dbReference type="GO" id="GO:0005741">
    <property type="term" value="C:mitochondrial outer membrane"/>
    <property type="evidence" value="ECO:0007669"/>
    <property type="project" value="UniProtKB-SubCell"/>
</dbReference>
<feature type="binding site" evidence="15">
    <location>
        <position position="103"/>
    </location>
    <ligand>
        <name>FAD</name>
        <dbReference type="ChEBI" id="CHEBI:57692"/>
    </ligand>
</feature>
<keyword evidence="19" id="KW-1185">Reference proteome</keyword>
<dbReference type="Proteomes" id="UP000694255">
    <property type="component" value="Unassembled WGS sequence"/>
</dbReference>
<dbReference type="FunFam" id="3.40.50.80:FF:000009">
    <property type="entry name" value="NADH-cytochrome b5 reductase"/>
    <property type="match status" value="1"/>
</dbReference>
<feature type="binding site" evidence="15">
    <location>
        <position position="126"/>
    </location>
    <ligand>
        <name>FAD</name>
        <dbReference type="ChEBI" id="CHEBI:57692"/>
    </ligand>
</feature>
<accession>A0A8J5UQ08</accession>
<keyword evidence="11" id="KW-0520">NAD</keyword>
<keyword evidence="8 15" id="KW-0274">FAD</keyword>
<comment type="cofactor">
    <cofactor evidence="1 15">
        <name>FAD</name>
        <dbReference type="ChEBI" id="CHEBI:57692"/>
    </cofactor>
</comment>
<dbReference type="Pfam" id="PF00970">
    <property type="entry name" value="FAD_binding_6"/>
    <property type="match status" value="1"/>
</dbReference>
<dbReference type="RefSeq" id="XP_049264134.1">
    <property type="nucleotide sequence ID" value="XM_049406357.1"/>
</dbReference>
<dbReference type="InterPro" id="IPR008333">
    <property type="entry name" value="Cbr1-like_FAD-bd_dom"/>
</dbReference>
<dbReference type="AlphaFoldDB" id="A0A8J5UQ08"/>
<comment type="similarity">
    <text evidence="3">Belongs to the flavoprotein pyridine nucleotide cytochrome reductase family.</text>
</comment>
<feature type="binding site" evidence="15">
    <location>
        <position position="169"/>
    </location>
    <ligand>
        <name>FAD</name>
        <dbReference type="ChEBI" id="CHEBI:57692"/>
    </ligand>
</feature>
<feature type="binding site" evidence="15">
    <location>
        <position position="102"/>
    </location>
    <ligand>
        <name>FAD</name>
        <dbReference type="ChEBI" id="CHEBI:57692"/>
    </ligand>
</feature>
<feature type="binding site" evidence="15">
    <location>
        <position position="127"/>
    </location>
    <ligand>
        <name>FAD</name>
        <dbReference type="ChEBI" id="CHEBI:57692"/>
    </ligand>
</feature>
<dbReference type="EC" id="1.6.2.2" evidence="4"/>
<evidence type="ECO:0000256" key="6">
    <source>
        <dbReference type="ARBA" id="ARBA00022692"/>
    </source>
</evidence>
<comment type="caution">
    <text evidence="18">The sequence shown here is derived from an EMBL/GenBank/DDBJ whole genome shotgun (WGS) entry which is preliminary data.</text>
</comment>
<evidence type="ECO:0000256" key="1">
    <source>
        <dbReference type="ARBA" id="ARBA00001974"/>
    </source>
</evidence>
<evidence type="ECO:0000256" key="11">
    <source>
        <dbReference type="ARBA" id="ARBA00023027"/>
    </source>
</evidence>
<keyword evidence="9 16" id="KW-1133">Transmembrane helix</keyword>
<dbReference type="OrthoDB" id="432685at2759"/>
<dbReference type="FunFam" id="2.40.30.10:FF:000032">
    <property type="entry name" value="NADH-cytochrome b5 reductase"/>
    <property type="match status" value="1"/>
</dbReference>
<keyword evidence="10" id="KW-0560">Oxidoreductase</keyword>
<dbReference type="InterPro" id="IPR001834">
    <property type="entry name" value="CBR-like"/>
</dbReference>
<dbReference type="Pfam" id="PF00175">
    <property type="entry name" value="NAD_binding_1"/>
    <property type="match status" value="1"/>
</dbReference>
<keyword evidence="7" id="KW-1000">Mitochondrion outer membrane</keyword>
<dbReference type="EMBL" id="JAGSYN010000114">
    <property type="protein sequence ID" value="KAG7663902.1"/>
    <property type="molecule type" value="Genomic_DNA"/>
</dbReference>
<feature type="transmembrane region" description="Helical" evidence="16">
    <location>
        <begin position="12"/>
        <end position="30"/>
    </location>
</feature>
<evidence type="ECO:0000256" key="5">
    <source>
        <dbReference type="ARBA" id="ARBA00022630"/>
    </source>
</evidence>
<proteinExistence type="inferred from homology"/>